<accession>A0ABD0YDT6</accession>
<dbReference type="PANTHER" id="PTHR36688:SF1">
    <property type="entry name" value="ENDONUCLEASE_EXONUCLEASE_PHOSPHATASE DOMAIN-CONTAINING PROTEIN"/>
    <property type="match status" value="1"/>
</dbReference>
<proteinExistence type="predicted"/>
<gene>
    <name evidence="1" type="ORF">AAG570_013986</name>
</gene>
<protein>
    <recommendedName>
        <fullName evidence="3">Reverse transcriptase domain-containing protein</fullName>
    </recommendedName>
</protein>
<keyword evidence="2" id="KW-1185">Reference proteome</keyword>
<dbReference type="Proteomes" id="UP001558652">
    <property type="component" value="Unassembled WGS sequence"/>
</dbReference>
<evidence type="ECO:0000313" key="2">
    <source>
        <dbReference type="Proteomes" id="UP001558652"/>
    </source>
</evidence>
<evidence type="ECO:0008006" key="3">
    <source>
        <dbReference type="Google" id="ProtNLM"/>
    </source>
</evidence>
<evidence type="ECO:0000313" key="1">
    <source>
        <dbReference type="EMBL" id="KAL1129460.1"/>
    </source>
</evidence>
<organism evidence="1 2">
    <name type="scientific">Ranatra chinensis</name>
    <dbReference type="NCBI Taxonomy" id="642074"/>
    <lineage>
        <taxon>Eukaryota</taxon>
        <taxon>Metazoa</taxon>
        <taxon>Ecdysozoa</taxon>
        <taxon>Arthropoda</taxon>
        <taxon>Hexapoda</taxon>
        <taxon>Insecta</taxon>
        <taxon>Pterygota</taxon>
        <taxon>Neoptera</taxon>
        <taxon>Paraneoptera</taxon>
        <taxon>Hemiptera</taxon>
        <taxon>Heteroptera</taxon>
        <taxon>Panheteroptera</taxon>
        <taxon>Nepomorpha</taxon>
        <taxon>Nepidae</taxon>
        <taxon>Ranatrinae</taxon>
        <taxon>Ranatra</taxon>
    </lineage>
</organism>
<dbReference type="EMBL" id="JBFDAA010000009">
    <property type="protein sequence ID" value="KAL1129460.1"/>
    <property type="molecule type" value="Genomic_DNA"/>
</dbReference>
<reference evidence="1 2" key="1">
    <citation type="submission" date="2024-07" db="EMBL/GenBank/DDBJ databases">
        <title>Chromosome-level genome assembly of the water stick insect Ranatra chinensis (Heteroptera: Nepidae).</title>
        <authorList>
            <person name="Liu X."/>
        </authorList>
    </citation>
    <scope>NUCLEOTIDE SEQUENCE [LARGE SCALE GENOMIC DNA]</scope>
    <source>
        <strain evidence="1">Cailab_2021Rc</strain>
        <tissue evidence="1">Muscle</tissue>
    </source>
</reference>
<name>A0ABD0YDT6_9HEMI</name>
<comment type="caution">
    <text evidence="1">The sequence shown here is derived from an EMBL/GenBank/DDBJ whole genome shotgun (WGS) entry which is preliminary data.</text>
</comment>
<dbReference type="InterPro" id="IPR052560">
    <property type="entry name" value="RdDP_mobile_element"/>
</dbReference>
<sequence>MYPPIPPSIRTINRSIENYHHDNAITITELNNAIRISKNNKTPGIDSISNECLKNLPDTAKHKLLQIFNKSYNIGIIPNDWMTAIILPIPKSGKDLTKINSYRPITLLKTTLKILERIITNRLNWNLSNNNFFHLDQSIYRLQKSTIHALDKLITDIRQGYQKNKLTLAIFLTYRKHTIRYQRSN</sequence>
<dbReference type="AlphaFoldDB" id="A0ABD0YDT6"/>
<dbReference type="PANTHER" id="PTHR36688">
    <property type="entry name" value="ENDO/EXONUCLEASE/PHOSPHATASE DOMAIN-CONTAINING PROTEIN"/>
    <property type="match status" value="1"/>
</dbReference>